<evidence type="ECO:0000256" key="12">
    <source>
        <dbReference type="ARBA" id="ARBA00023303"/>
    </source>
</evidence>
<keyword evidence="5 15" id="KW-0812">Transmembrane</keyword>
<dbReference type="GO" id="GO:0034702">
    <property type="term" value="C:monoatomic ion channel complex"/>
    <property type="evidence" value="ECO:0007669"/>
    <property type="project" value="UniProtKB-KW"/>
</dbReference>
<feature type="repeat" description="ANK" evidence="13">
    <location>
        <begin position="488"/>
        <end position="520"/>
    </location>
</feature>
<dbReference type="Gene3D" id="2.60.120.10">
    <property type="entry name" value="Jelly Rolls"/>
    <property type="match status" value="1"/>
</dbReference>
<dbReference type="PANTHER" id="PTHR45743">
    <property type="entry name" value="POTASSIUM CHANNEL AKT1"/>
    <property type="match status" value="1"/>
</dbReference>
<dbReference type="OrthoDB" id="426293at2759"/>
<dbReference type="Pfam" id="PF11834">
    <property type="entry name" value="KHA"/>
    <property type="match status" value="1"/>
</dbReference>
<feature type="compositionally biased region" description="Basic and acidic residues" evidence="14">
    <location>
        <begin position="652"/>
        <end position="666"/>
    </location>
</feature>
<evidence type="ECO:0000259" key="17">
    <source>
        <dbReference type="PROSITE" id="PS51490"/>
    </source>
</evidence>
<dbReference type="PROSITE" id="PS50042">
    <property type="entry name" value="CNMP_BINDING_3"/>
    <property type="match status" value="1"/>
</dbReference>
<accession>A0A9D4V458</accession>
<sequence>MEKMMKKIGLRCMEGAAGCGRAVKEGLKYPRDSFSSGLLPVLGLRSSSGVVPASKYIIFPNDFIYRYAKTWFALDVAATIPIQALALSRKYDSGLGYSSLNMLRLLRLRRVSNMFSRLERDIRLSYFWMRCLRLFCVTLLAVHCAGCVYFMLAVNAPDSQQTWIGSALPDYRSKGPWICYIYSIYWSITTLSTVGYGDLHAQNYTEMGFNILYMLFNLALTAYLIGNMTNLIVDVNSRTKKYRDSIKALDSFAKRHHLPYVLQEQMQDHVRLKYKTETLKHDEIMNGLPKAIRASIARRLFFDIVECVYLFHGTSYNFLLQLVTEMKPEYFPPREDIILVNEAPTEFYILVSGMVDLLVIRDGMEKVVDFAKAGDLVGEIGVVCFKPQPFTMRTRKLSHLMRIDRTKFINIINANVADGQIVGNNLFQHLRESSNGYICKIAAELESALASGVSGITMSPGFIASKGETQLLKLMLMKGMDPNTLDSSHQTPLHIAAANGFLECARLLLEYGADPNIADDENSVPLFKAINEHRKSLARLLWEHGAYLPVKAQGDYLCAAAERGDAEVLQSLLNYGADVNLGNLEGTTALHVAVEAGWTEAAKLLVSYGAKVEQCNHNGLTPVDVARQGGQKELVQLLENPPTVLMSSKPLPKRDSKTTADQRNEPRSAWPRNAGFKQLPTSKGSLPFCARITVHPYHPRGLESNINKSRKFLMPLPETWDTLLKNLNEKLGYLPAKVFDQDAAEIDIISVIRDGDIIYAAGEEELSKLRRPSSPQQIRQLKKDAKK</sequence>
<feature type="transmembrane region" description="Helical" evidence="15">
    <location>
        <begin position="175"/>
        <end position="199"/>
    </location>
</feature>
<keyword evidence="9 15" id="KW-1133">Transmembrane helix</keyword>
<dbReference type="PANTHER" id="PTHR45743:SF2">
    <property type="entry name" value="POTASSIUM CHANNEL AKT1"/>
    <property type="match status" value="1"/>
</dbReference>
<feature type="domain" description="KHA" evidence="17">
    <location>
        <begin position="691"/>
        <end position="778"/>
    </location>
</feature>
<dbReference type="InterPro" id="IPR021789">
    <property type="entry name" value="KHA_dom"/>
</dbReference>
<keyword evidence="7" id="KW-0851">Voltage-gated channel</keyword>
<dbReference type="SUPFAM" id="SSF51206">
    <property type="entry name" value="cAMP-binding domain-like"/>
    <property type="match status" value="1"/>
</dbReference>
<dbReference type="InterPro" id="IPR018490">
    <property type="entry name" value="cNMP-bd_dom_sf"/>
</dbReference>
<evidence type="ECO:0000256" key="4">
    <source>
        <dbReference type="ARBA" id="ARBA00022538"/>
    </source>
</evidence>
<evidence type="ECO:0000256" key="5">
    <source>
        <dbReference type="ARBA" id="ARBA00022692"/>
    </source>
</evidence>
<dbReference type="InterPro" id="IPR005821">
    <property type="entry name" value="Ion_trans_dom"/>
</dbReference>
<keyword evidence="12" id="KW-0407">Ion channel</keyword>
<dbReference type="Gene3D" id="1.10.287.630">
    <property type="entry name" value="Helix hairpin bin"/>
    <property type="match status" value="1"/>
</dbReference>
<evidence type="ECO:0000256" key="13">
    <source>
        <dbReference type="PROSITE-ProRule" id="PRU00023"/>
    </source>
</evidence>
<evidence type="ECO:0000256" key="14">
    <source>
        <dbReference type="SAM" id="MobiDB-lite"/>
    </source>
</evidence>
<dbReference type="SMART" id="SM00100">
    <property type="entry name" value="cNMP"/>
    <property type="match status" value="1"/>
</dbReference>
<evidence type="ECO:0000256" key="7">
    <source>
        <dbReference type="ARBA" id="ARBA00022882"/>
    </source>
</evidence>
<dbReference type="PRINTS" id="PR01415">
    <property type="entry name" value="ANKYRIN"/>
</dbReference>
<organism evidence="18 19">
    <name type="scientific">Adiantum capillus-veneris</name>
    <name type="common">Maidenhair fern</name>
    <dbReference type="NCBI Taxonomy" id="13818"/>
    <lineage>
        <taxon>Eukaryota</taxon>
        <taxon>Viridiplantae</taxon>
        <taxon>Streptophyta</taxon>
        <taxon>Embryophyta</taxon>
        <taxon>Tracheophyta</taxon>
        <taxon>Polypodiopsida</taxon>
        <taxon>Polypodiidae</taxon>
        <taxon>Polypodiales</taxon>
        <taxon>Pteridineae</taxon>
        <taxon>Pteridaceae</taxon>
        <taxon>Vittarioideae</taxon>
        <taxon>Adiantum</taxon>
    </lineage>
</organism>
<feature type="repeat" description="ANK" evidence="13">
    <location>
        <begin position="585"/>
        <end position="617"/>
    </location>
</feature>
<keyword evidence="8" id="KW-0630">Potassium</keyword>
<reference evidence="18 19" key="1">
    <citation type="submission" date="2021-01" db="EMBL/GenBank/DDBJ databases">
        <title>Adiantum capillus-veneris genome.</title>
        <authorList>
            <person name="Fang Y."/>
            <person name="Liao Q."/>
        </authorList>
    </citation>
    <scope>NUCLEOTIDE SEQUENCE [LARGE SCALE GENOMIC DNA]</scope>
    <source>
        <strain evidence="18">H3</strain>
        <tissue evidence="18">Leaf</tissue>
    </source>
</reference>
<dbReference type="PROSITE" id="PS50297">
    <property type="entry name" value="ANK_REP_REGION"/>
    <property type="match status" value="2"/>
</dbReference>
<comment type="caution">
    <text evidence="18">The sequence shown here is derived from an EMBL/GenBank/DDBJ whole genome shotgun (WGS) entry which is preliminary data.</text>
</comment>
<dbReference type="SUPFAM" id="SSF48403">
    <property type="entry name" value="Ankyrin repeat"/>
    <property type="match status" value="1"/>
</dbReference>
<keyword evidence="6" id="KW-0631">Potassium channel</keyword>
<dbReference type="SUPFAM" id="SSF81324">
    <property type="entry name" value="Voltage-gated potassium channels"/>
    <property type="match status" value="1"/>
</dbReference>
<evidence type="ECO:0000256" key="15">
    <source>
        <dbReference type="SAM" id="Phobius"/>
    </source>
</evidence>
<dbReference type="CDD" id="cd00038">
    <property type="entry name" value="CAP_ED"/>
    <property type="match status" value="1"/>
</dbReference>
<dbReference type="GO" id="GO:0005249">
    <property type="term" value="F:voltage-gated potassium channel activity"/>
    <property type="evidence" value="ECO:0007669"/>
    <property type="project" value="InterPro"/>
</dbReference>
<dbReference type="Gene3D" id="1.25.40.20">
    <property type="entry name" value="Ankyrin repeat-containing domain"/>
    <property type="match status" value="1"/>
</dbReference>
<comment type="similarity">
    <text evidence="2">Belongs to the potassium channel family. Plant (TC 1.A.1.4) subfamily.</text>
</comment>
<keyword evidence="19" id="KW-1185">Reference proteome</keyword>
<dbReference type="PROSITE" id="PS51490">
    <property type="entry name" value="KHA"/>
    <property type="match status" value="1"/>
</dbReference>
<name>A0A9D4V458_ADICA</name>
<proteinExistence type="inferred from homology"/>
<dbReference type="InterPro" id="IPR002110">
    <property type="entry name" value="Ankyrin_rpt"/>
</dbReference>
<keyword evidence="10" id="KW-0406">Ion transport</keyword>
<dbReference type="InterPro" id="IPR045319">
    <property type="entry name" value="KAT/AKT"/>
</dbReference>
<gene>
    <name evidence="18" type="ORF">GOP47_0004812</name>
</gene>
<evidence type="ECO:0000259" key="16">
    <source>
        <dbReference type="PROSITE" id="PS50042"/>
    </source>
</evidence>
<keyword evidence="4" id="KW-0633">Potassium transport</keyword>
<dbReference type="FunFam" id="1.10.287.70:FF:000123">
    <property type="entry name" value="Potassium channel KAT3"/>
    <property type="match status" value="1"/>
</dbReference>
<dbReference type="FunFam" id="2.60.120.10:FF:000074">
    <property type="entry name" value="Potassium channel KAT2"/>
    <property type="match status" value="1"/>
</dbReference>
<feature type="domain" description="Cyclic nucleotide-binding" evidence="16">
    <location>
        <begin position="310"/>
        <end position="412"/>
    </location>
</feature>
<evidence type="ECO:0000256" key="6">
    <source>
        <dbReference type="ARBA" id="ARBA00022826"/>
    </source>
</evidence>
<evidence type="ECO:0000256" key="2">
    <source>
        <dbReference type="ARBA" id="ARBA00007929"/>
    </source>
</evidence>
<keyword evidence="11 15" id="KW-0472">Membrane</keyword>
<dbReference type="InterPro" id="IPR000595">
    <property type="entry name" value="cNMP-bd_dom"/>
</dbReference>
<feature type="region of interest" description="Disordered" evidence="14">
    <location>
        <begin position="644"/>
        <end position="682"/>
    </location>
</feature>
<feature type="transmembrane region" description="Helical" evidence="15">
    <location>
        <begin position="132"/>
        <end position="155"/>
    </location>
</feature>
<keyword evidence="13" id="KW-0040">ANK repeat</keyword>
<evidence type="ECO:0000256" key="1">
    <source>
        <dbReference type="ARBA" id="ARBA00004141"/>
    </source>
</evidence>
<feature type="repeat" description="ANK" evidence="13">
    <location>
        <begin position="557"/>
        <end position="584"/>
    </location>
</feature>
<feature type="transmembrane region" description="Helical" evidence="15">
    <location>
        <begin position="211"/>
        <end position="233"/>
    </location>
</feature>
<dbReference type="Pfam" id="PF00520">
    <property type="entry name" value="Ion_trans"/>
    <property type="match status" value="1"/>
</dbReference>
<comment type="subcellular location">
    <subcellularLocation>
        <location evidence="1">Membrane</location>
        <topology evidence="1">Multi-pass membrane protein</topology>
    </subcellularLocation>
</comment>
<dbReference type="Pfam" id="PF12796">
    <property type="entry name" value="Ank_2"/>
    <property type="match status" value="2"/>
</dbReference>
<dbReference type="InterPro" id="IPR036770">
    <property type="entry name" value="Ankyrin_rpt-contain_sf"/>
</dbReference>
<evidence type="ECO:0000256" key="9">
    <source>
        <dbReference type="ARBA" id="ARBA00022989"/>
    </source>
</evidence>
<dbReference type="Pfam" id="PF00027">
    <property type="entry name" value="cNMP_binding"/>
    <property type="match status" value="1"/>
</dbReference>
<dbReference type="Gene3D" id="1.10.287.70">
    <property type="match status" value="1"/>
</dbReference>
<dbReference type="SMART" id="SM00248">
    <property type="entry name" value="ANK"/>
    <property type="match status" value="3"/>
</dbReference>
<evidence type="ECO:0000256" key="11">
    <source>
        <dbReference type="ARBA" id="ARBA00023136"/>
    </source>
</evidence>
<evidence type="ECO:0000313" key="18">
    <source>
        <dbReference type="EMBL" id="KAI5079333.1"/>
    </source>
</evidence>
<dbReference type="EMBL" id="JABFUD020000005">
    <property type="protein sequence ID" value="KAI5079333.1"/>
    <property type="molecule type" value="Genomic_DNA"/>
</dbReference>
<evidence type="ECO:0000256" key="10">
    <source>
        <dbReference type="ARBA" id="ARBA00023065"/>
    </source>
</evidence>
<evidence type="ECO:0000256" key="8">
    <source>
        <dbReference type="ARBA" id="ARBA00022958"/>
    </source>
</evidence>
<evidence type="ECO:0000256" key="3">
    <source>
        <dbReference type="ARBA" id="ARBA00022448"/>
    </source>
</evidence>
<dbReference type="Proteomes" id="UP000886520">
    <property type="component" value="Chromosome 5"/>
</dbReference>
<dbReference type="PROSITE" id="PS50088">
    <property type="entry name" value="ANK_REPEAT"/>
    <property type="match status" value="3"/>
</dbReference>
<dbReference type="InterPro" id="IPR014710">
    <property type="entry name" value="RmlC-like_jellyroll"/>
</dbReference>
<dbReference type="AlphaFoldDB" id="A0A9D4V458"/>
<keyword evidence="3" id="KW-0813">Transport</keyword>
<evidence type="ECO:0000313" key="19">
    <source>
        <dbReference type="Proteomes" id="UP000886520"/>
    </source>
</evidence>
<protein>
    <submittedName>
        <fullName evidence="18">Uncharacterized protein</fullName>
    </submittedName>
</protein>